<sequence length="289" mass="31405">MSSAFARIDTTFPMAWEDVDTLRFGFERAEVRVHQPSAGQQRFIASLLRGVDRNKVVAEAKRVGVTPREAHALIATLGPVLRSDRVPVSAHTRSMGMRTFLSDDGREVAGLRDALLATKLCSFEGRSSTQNSALLSRHSARSIDLVVLVERFLEPLERAQKWLIEECPLLPVRFSDQSIVVGPLISADGNPCHTCVTLALLEADQALPTLAAQLYGRIPASETEAGSHMAAAWAAVLIRRWKNHDTSAHSTQIEIPITAGVVSGAAQARHVKPHPECACNSLSPQSQPP</sequence>
<dbReference type="AlphaFoldDB" id="A0A6G7XCG7"/>
<dbReference type="RefSeq" id="WP_166288572.1">
    <property type="nucleotide sequence ID" value="NZ_CP049863.1"/>
</dbReference>
<reference evidence="1 2" key="1">
    <citation type="submission" date="2020-03" db="EMBL/GenBank/DDBJ databases">
        <title>Leucobacter sp. nov., isolated from beetles.</title>
        <authorList>
            <person name="Hyun D.-W."/>
            <person name="Bae J.-W."/>
        </authorList>
    </citation>
    <scope>NUCLEOTIDE SEQUENCE [LARGE SCALE GENOMIC DNA]</scope>
    <source>
        <strain evidence="1 2">HDW9C</strain>
    </source>
</reference>
<evidence type="ECO:0000313" key="1">
    <source>
        <dbReference type="EMBL" id="QIK62255.1"/>
    </source>
</evidence>
<protein>
    <recommendedName>
        <fullName evidence="3">Bacteriocin biosynthesis cyclodehydratase domain-containing protein</fullName>
    </recommendedName>
</protein>
<dbReference type="Gene3D" id="3.40.50.720">
    <property type="entry name" value="NAD(P)-binding Rossmann-like Domain"/>
    <property type="match status" value="1"/>
</dbReference>
<organism evidence="1 2">
    <name type="scientific">Leucobacter viscericola</name>
    <dbReference type="NCBI Taxonomy" id="2714935"/>
    <lineage>
        <taxon>Bacteria</taxon>
        <taxon>Bacillati</taxon>
        <taxon>Actinomycetota</taxon>
        <taxon>Actinomycetes</taxon>
        <taxon>Micrococcales</taxon>
        <taxon>Microbacteriaceae</taxon>
        <taxon>Leucobacter</taxon>
    </lineage>
</organism>
<proteinExistence type="predicted"/>
<name>A0A6G7XCG7_9MICO</name>
<keyword evidence="2" id="KW-1185">Reference proteome</keyword>
<accession>A0A6G7XCG7</accession>
<dbReference type="KEGG" id="lvi:G7068_02845"/>
<gene>
    <name evidence="1" type="ORF">G7068_02845</name>
</gene>
<dbReference type="EMBL" id="CP049863">
    <property type="protein sequence ID" value="QIK62255.1"/>
    <property type="molecule type" value="Genomic_DNA"/>
</dbReference>
<evidence type="ECO:0000313" key="2">
    <source>
        <dbReference type="Proteomes" id="UP000502677"/>
    </source>
</evidence>
<evidence type="ECO:0008006" key="3">
    <source>
        <dbReference type="Google" id="ProtNLM"/>
    </source>
</evidence>
<dbReference type="Proteomes" id="UP000502677">
    <property type="component" value="Chromosome"/>
</dbReference>